<evidence type="ECO:0000259" key="3">
    <source>
        <dbReference type="Pfam" id="PF16548"/>
    </source>
</evidence>
<evidence type="ECO:0000313" key="4">
    <source>
        <dbReference type="EMBL" id="MBW8289658.1"/>
    </source>
</evidence>
<sequence length="424" mass="45349">MKRNGLAIAALVAAFLLSGPARAEVFSAEGVAPLDNGLVAARDMALRDALKLIAIRQGARVESAQVLENGRASESGTLTASGAVQGTVKVVSEYQQGKLYHVKVQVDAGDPAAAAPRPRDPSCAMPPGRSLRRKLVTTYFGVERPAEASDMPDLATALPTELSRRLARNSMLTVRDANTVSVLADSRIAEPAAGWDIASQLGQREDVQFVVAGRVLSTSVTGKGARPSFFESNNTSQQGSFYNGPFAGMFGMGVKYVPTQRQFDAEVWIYDGLTGSLLANERVSGLAKGQVVPPSPQPFASAAFWQGDYGRLVDKLMDRAAQRVNDIISCIPFSARIVRQEGKRVYINAGLLDGMAVGDKLLLYRRVPGQPVRDLISGRELGMPETLNGDVSLVQVQPNFSIGIAQSNSQPVSEGDYVRFVPGR</sequence>
<gene>
    <name evidence="4" type="ORF">KIF53_18630</name>
</gene>
<feature type="domain" description="Flagellar assembly protein T middle" evidence="2">
    <location>
        <begin position="130"/>
        <end position="289"/>
    </location>
</feature>
<keyword evidence="4" id="KW-0282">Flagellum</keyword>
<keyword evidence="5" id="KW-1185">Reference proteome</keyword>
<proteinExistence type="predicted"/>
<dbReference type="RefSeq" id="WP_043577526.1">
    <property type="nucleotide sequence ID" value="NZ_CP142381.1"/>
</dbReference>
<dbReference type="Gene3D" id="3.40.50.10610">
    <property type="entry name" value="ABC-type transport auxiliary lipoprotein component"/>
    <property type="match status" value="1"/>
</dbReference>
<protein>
    <submittedName>
        <fullName evidence="4">Flagellar assembly protein T N-terminal domain-containing protein</fullName>
    </submittedName>
</protein>
<evidence type="ECO:0000259" key="2">
    <source>
        <dbReference type="Pfam" id="PF16539"/>
    </source>
</evidence>
<dbReference type="EMBL" id="JAHDTB010000021">
    <property type="protein sequence ID" value="MBW8289658.1"/>
    <property type="molecule type" value="Genomic_DNA"/>
</dbReference>
<feature type="domain" description="Flagellar assembly protein T N-terminal" evidence="3">
    <location>
        <begin position="25"/>
        <end position="107"/>
    </location>
</feature>
<feature type="chain" id="PRO_5046111773" evidence="1">
    <location>
        <begin position="24"/>
        <end position="424"/>
    </location>
</feature>
<evidence type="ECO:0000313" key="5">
    <source>
        <dbReference type="Proteomes" id="UP000711178"/>
    </source>
</evidence>
<dbReference type="Pfam" id="PF16548">
    <property type="entry name" value="FlgT_N"/>
    <property type="match status" value="1"/>
</dbReference>
<dbReference type="InterPro" id="IPR032370">
    <property type="entry name" value="FlgT_N"/>
</dbReference>
<dbReference type="Gene3D" id="3.30.1660.40">
    <property type="entry name" value="FlgT, N-terminal domain"/>
    <property type="match status" value="1"/>
</dbReference>
<keyword evidence="1" id="KW-0732">Signal</keyword>
<feature type="signal peptide" evidence="1">
    <location>
        <begin position="1"/>
        <end position="23"/>
    </location>
</feature>
<keyword evidence="4" id="KW-0966">Cell projection</keyword>
<dbReference type="Proteomes" id="UP000711178">
    <property type="component" value="Unassembled WGS sequence"/>
</dbReference>
<keyword evidence="4" id="KW-0969">Cilium</keyword>
<dbReference type="InterPro" id="IPR038180">
    <property type="entry name" value="FlgT_N_sf"/>
</dbReference>
<reference evidence="4 5" key="1">
    <citation type="submission" date="2021-05" db="EMBL/GenBank/DDBJ databases">
        <title>Draft Whole Genome Sequencing Of Biosensor Chromobacterium violaceum Strain CV026 Reveals A Regulatory RNA In Chromobacterium violaceum Phenotype Regulatory Network.</title>
        <authorList>
            <person name="Hong K.W."/>
            <person name="Chan K.G."/>
            <person name="Chang C.-Y."/>
        </authorList>
    </citation>
    <scope>NUCLEOTIDE SEQUENCE [LARGE SCALE GENOMIC DNA]</scope>
    <source>
        <strain evidence="4 5">ATCC 31532</strain>
    </source>
</reference>
<dbReference type="Pfam" id="PF16539">
    <property type="entry name" value="FlgT_M"/>
    <property type="match status" value="1"/>
</dbReference>
<accession>A0ABS7FHT6</accession>
<name>A0ABS7FHT6_9NEIS</name>
<evidence type="ECO:0000256" key="1">
    <source>
        <dbReference type="SAM" id="SignalP"/>
    </source>
</evidence>
<comment type="caution">
    <text evidence="4">The sequence shown here is derived from an EMBL/GenBank/DDBJ whole genome shotgun (WGS) entry which is preliminary data.</text>
</comment>
<organism evidence="4 5">
    <name type="scientific">Chromobacterium subtsugae</name>
    <dbReference type="NCBI Taxonomy" id="251747"/>
    <lineage>
        <taxon>Bacteria</taxon>
        <taxon>Pseudomonadati</taxon>
        <taxon>Pseudomonadota</taxon>
        <taxon>Betaproteobacteria</taxon>
        <taxon>Neisseriales</taxon>
        <taxon>Chromobacteriaceae</taxon>
        <taxon>Chromobacterium</taxon>
    </lineage>
</organism>
<dbReference type="GeneID" id="89686555"/>
<dbReference type="InterPro" id="IPR032386">
    <property type="entry name" value="FlgT_M"/>
</dbReference>